<dbReference type="Gene3D" id="1.25.40.20">
    <property type="entry name" value="Ankyrin repeat-containing domain"/>
    <property type="match status" value="1"/>
</dbReference>
<name>A0A2K0T3A1_9HYPO</name>
<reference evidence="4 5" key="1">
    <citation type="submission" date="2017-02" db="EMBL/GenBank/DDBJ databases">
        <title>Genomes of Trichoderma spp. with biocontrol activity.</title>
        <authorList>
            <person name="Gardiner D."/>
            <person name="Kazan K."/>
            <person name="Vos C."/>
            <person name="Harvey P."/>
        </authorList>
    </citation>
    <scope>NUCLEOTIDE SEQUENCE [LARGE SCALE GENOMIC DNA]</scope>
    <source>
        <strain evidence="4 5">A5MH</strain>
    </source>
</reference>
<dbReference type="AlphaFoldDB" id="A0A2K0T3A1"/>
<dbReference type="SUPFAM" id="SSF48403">
    <property type="entry name" value="Ankyrin repeat"/>
    <property type="match status" value="1"/>
</dbReference>
<evidence type="ECO:0000256" key="1">
    <source>
        <dbReference type="ARBA" id="ARBA00022737"/>
    </source>
</evidence>
<dbReference type="SUPFAM" id="SSF52540">
    <property type="entry name" value="P-loop containing nucleoside triphosphate hydrolases"/>
    <property type="match status" value="1"/>
</dbReference>
<dbReference type="InterPro" id="IPR036770">
    <property type="entry name" value="Ankyrin_rpt-contain_sf"/>
</dbReference>
<accession>A0A2K0T3A1</accession>
<feature type="region of interest" description="Disordered" evidence="2">
    <location>
        <begin position="1"/>
        <end position="53"/>
    </location>
</feature>
<proteinExistence type="predicted"/>
<protein>
    <recommendedName>
        <fullName evidence="3">Nephrocystin 3-like N-terminal domain-containing protein</fullName>
    </recommendedName>
</protein>
<sequence length="1198" mass="134970">MSEESFFERSKKKWKKFQQRGRSPWASTLPATSQLSAPTQPSTSLDTLTISAPPSPAIEASKPFIIVSTPEIAAGQQDPPESLWSKAFERSSKETKKWIREHSLDLSEQAKPEDHIRDITRLIESNTLCTDKDGNSKIDINYQKIVFREYIADVAAFLTMAGDIAINFAPPQASAPWAIAKAMLKIPVKQSDQMAALAGTVQWFARIVRRGQLYELLYNTKTTDKNAVLNLHDALLDVYVAAIELLTRSDSLIEGGMAKQTLNAILRPEQATGLVADLFQKEQKLLQEVTVCEASRNEIAGRQADEKARDLLFSVNKLSSPLTRVDERVMDIREMIDEDRLRGLLQFISPEGHGKSHVDIADSRIDDTGNWLIEHEGFCAWQAIPSSSTILWLKGTVGTGKTYLTWRAIEYVKATLEEGSGNEGFAFFYCSRSATSLQDPLVILRSFVRQLFDKGSENGYNRVIQKRKVAENEGRSLGLKDCTELILELISLYSKSTIILDALDETSATSTNQNLAEILIGILDKAKKPVKLFISSRPDREYLQAFKANATITIESNNQQADIEKYLEDRLYSTLSFKQRQMETQSLIRNVFSSKNSTMFRWIHLQVQRLNNYTSHDSVRSWATTLPSTLTEAYDQLFDDMRKHDEHDVALAERAIKWVLCSVLPLSSEALLEAIRYSLQGSMVVQKDKQTEQQILSLCRDLLTIEPKRKVWALPHASVAEYFELKGITLAECDLFASKILLDCLVNFEPETLKRVAKLWPVRSFEQYVVYAWFLHVERYDKWIGSQKGANADPDLLMALKRFLGSPQESSDYYRRWINNAETLIDKGRRYPDGRIGYSVKTELLPSDMALCAMCRYGFYYTLRDWWEGSKISKEMVLRECKLGYTPLIHAVHSGCMPILKHLIKLGGIDYSPSEKCKAVDKAMAYEQWDVATLLMTEATIDINNVHGGYTETLVQQAARTNPEKLQWLIDQGWVDANRESVTEFGSPLIAAACVLNIQSVEILLKAGADANASVECGKYDTALDAAASSYVFDEQELVEIVQLLLANGADANKPLKKSRYGSALETLICLNFDDINILKEPLDMMLKAGADPTMVFERGHYGSAFAAAAFHGLTELLVTMISATSKERAVECLRLGRHPDKCVLGLKKTAEKWREGRAETVKYLSGEMGVDEETMRKIGLWDVTPETRQGEYYIAIF</sequence>
<comment type="caution">
    <text evidence="4">The sequence shown here is derived from an EMBL/GenBank/DDBJ whole genome shotgun (WGS) entry which is preliminary data.</text>
</comment>
<feature type="compositionally biased region" description="Basic residues" evidence="2">
    <location>
        <begin position="10"/>
        <end position="19"/>
    </location>
</feature>
<dbReference type="Gene3D" id="3.40.50.300">
    <property type="entry name" value="P-loop containing nucleotide triphosphate hydrolases"/>
    <property type="match status" value="1"/>
</dbReference>
<feature type="compositionally biased region" description="Polar residues" evidence="2">
    <location>
        <begin position="25"/>
        <end position="52"/>
    </location>
</feature>
<evidence type="ECO:0000313" key="5">
    <source>
        <dbReference type="Proteomes" id="UP000236546"/>
    </source>
</evidence>
<dbReference type="EMBL" id="MTYH01000073">
    <property type="protein sequence ID" value="PNP40012.1"/>
    <property type="molecule type" value="Genomic_DNA"/>
</dbReference>
<dbReference type="PANTHER" id="PTHR10039">
    <property type="entry name" value="AMELOGENIN"/>
    <property type="match status" value="1"/>
</dbReference>
<evidence type="ECO:0000313" key="4">
    <source>
        <dbReference type="EMBL" id="PNP40012.1"/>
    </source>
</evidence>
<dbReference type="Pfam" id="PF12796">
    <property type="entry name" value="Ank_2"/>
    <property type="match status" value="1"/>
</dbReference>
<evidence type="ECO:0000259" key="3">
    <source>
        <dbReference type="Pfam" id="PF24883"/>
    </source>
</evidence>
<dbReference type="Pfam" id="PF24883">
    <property type="entry name" value="NPHP3_N"/>
    <property type="match status" value="1"/>
</dbReference>
<organism evidence="4 5">
    <name type="scientific">Trichoderma gamsii</name>
    <dbReference type="NCBI Taxonomy" id="398673"/>
    <lineage>
        <taxon>Eukaryota</taxon>
        <taxon>Fungi</taxon>
        <taxon>Dikarya</taxon>
        <taxon>Ascomycota</taxon>
        <taxon>Pezizomycotina</taxon>
        <taxon>Sordariomycetes</taxon>
        <taxon>Hypocreomycetidae</taxon>
        <taxon>Hypocreales</taxon>
        <taxon>Hypocreaceae</taxon>
        <taxon>Trichoderma</taxon>
    </lineage>
</organism>
<keyword evidence="1" id="KW-0677">Repeat</keyword>
<dbReference type="InterPro" id="IPR027417">
    <property type="entry name" value="P-loop_NTPase"/>
</dbReference>
<evidence type="ECO:0000256" key="2">
    <source>
        <dbReference type="SAM" id="MobiDB-lite"/>
    </source>
</evidence>
<dbReference type="OrthoDB" id="7464126at2759"/>
<dbReference type="Proteomes" id="UP000236546">
    <property type="component" value="Unassembled WGS sequence"/>
</dbReference>
<dbReference type="PANTHER" id="PTHR10039:SF16">
    <property type="entry name" value="GPI INOSITOL-DEACYLASE"/>
    <property type="match status" value="1"/>
</dbReference>
<dbReference type="InterPro" id="IPR056884">
    <property type="entry name" value="NPHP3-like_N"/>
</dbReference>
<dbReference type="InterPro" id="IPR002110">
    <property type="entry name" value="Ankyrin_rpt"/>
</dbReference>
<feature type="domain" description="Nephrocystin 3-like N-terminal" evidence="3">
    <location>
        <begin position="367"/>
        <end position="537"/>
    </location>
</feature>
<gene>
    <name evidence="4" type="ORF">TGAMA5MH_07934</name>
</gene>
<dbReference type="SMART" id="SM00248">
    <property type="entry name" value="ANK"/>
    <property type="match status" value="3"/>
</dbReference>